<proteinExistence type="predicted"/>
<feature type="compositionally biased region" description="Low complexity" evidence="1">
    <location>
        <begin position="26"/>
        <end position="49"/>
    </location>
</feature>
<dbReference type="PATRIC" id="fig|1348663.4.peg.1242"/>
<feature type="compositionally biased region" description="Gly residues" evidence="1">
    <location>
        <begin position="8"/>
        <end position="25"/>
    </location>
</feature>
<evidence type="ECO:0000313" key="2">
    <source>
        <dbReference type="EMBL" id="KDN86854.1"/>
    </source>
</evidence>
<evidence type="ECO:0000313" key="3">
    <source>
        <dbReference type="Proteomes" id="UP000027178"/>
    </source>
</evidence>
<evidence type="ECO:0000256" key="1">
    <source>
        <dbReference type="SAM" id="MobiDB-lite"/>
    </source>
</evidence>
<comment type="caution">
    <text evidence="2">The sequence shown here is derived from an EMBL/GenBank/DDBJ whole genome shotgun (WGS) entry which is preliminary data.</text>
</comment>
<dbReference type="Proteomes" id="UP000027178">
    <property type="component" value="Unassembled WGS sequence"/>
</dbReference>
<reference evidence="2 3" key="1">
    <citation type="submission" date="2014-05" db="EMBL/GenBank/DDBJ databases">
        <title>Draft Genome Sequence of Kitasatospora cheerisanensis KCTC 2395.</title>
        <authorList>
            <person name="Nam D.H."/>
        </authorList>
    </citation>
    <scope>NUCLEOTIDE SEQUENCE [LARGE SCALE GENOMIC DNA]</scope>
    <source>
        <strain evidence="2 3">KCTC 2395</strain>
    </source>
</reference>
<organism evidence="2 3">
    <name type="scientific">Kitasatospora cheerisanensis KCTC 2395</name>
    <dbReference type="NCBI Taxonomy" id="1348663"/>
    <lineage>
        <taxon>Bacteria</taxon>
        <taxon>Bacillati</taxon>
        <taxon>Actinomycetota</taxon>
        <taxon>Actinomycetes</taxon>
        <taxon>Kitasatosporales</taxon>
        <taxon>Streptomycetaceae</taxon>
        <taxon>Kitasatospora</taxon>
    </lineage>
</organism>
<dbReference type="AlphaFoldDB" id="A0A066Z3N4"/>
<sequence length="167" mass="17650">MLADPGEPGLGGLAGPAGRQRGGTAGRRPGAGRPAAPGRLPGGRALLVGVRGGRRKPPGRLLPVVLAPVPGEPGDARFWRVQAESLAELPQPAWRLASPDRPLVPRGVRAEILALCKQGMVPRLPPRLAAVLKSLPVEDDDGDWPEIPHWSPDVVHRLRTAAEEPPR</sequence>
<dbReference type="HOGENOM" id="CLU_1592386_0_0_11"/>
<accession>A0A066Z3N4</accession>
<feature type="region of interest" description="Disordered" evidence="1">
    <location>
        <begin position="1"/>
        <end position="62"/>
    </location>
</feature>
<dbReference type="EMBL" id="JNBY01000051">
    <property type="protein sequence ID" value="KDN86854.1"/>
    <property type="molecule type" value="Genomic_DNA"/>
</dbReference>
<name>A0A066Z3N4_9ACTN</name>
<gene>
    <name evidence="2" type="ORF">KCH_13000</name>
</gene>
<keyword evidence="3" id="KW-1185">Reference proteome</keyword>
<protein>
    <submittedName>
        <fullName evidence="2">Uncharacterized protein</fullName>
    </submittedName>
</protein>